<keyword evidence="9" id="KW-1185">Reference proteome</keyword>
<keyword evidence="4 7" id="KW-0812">Transmembrane</keyword>
<proteinExistence type="inferred from homology"/>
<dbReference type="InterPro" id="IPR018383">
    <property type="entry name" value="UPF0324_pro"/>
</dbReference>
<dbReference type="Pfam" id="PF03601">
    <property type="entry name" value="Cons_hypoth698"/>
    <property type="match status" value="1"/>
</dbReference>
<evidence type="ECO:0008006" key="10">
    <source>
        <dbReference type="Google" id="ProtNLM"/>
    </source>
</evidence>
<dbReference type="PANTHER" id="PTHR30106">
    <property type="entry name" value="INNER MEMBRANE PROTEIN YEIH-RELATED"/>
    <property type="match status" value="1"/>
</dbReference>
<evidence type="ECO:0000256" key="1">
    <source>
        <dbReference type="ARBA" id="ARBA00004651"/>
    </source>
</evidence>
<sequence>MEVKMNKNQIKNLTPGLLLSLGVAVLSKILAIFIPKLGATTIAILLGIILGNTIFRQKELDAGTKFSESKLLEVSVVLLGATVSFQTIAQMGPKALIYILLLMASTISFIAWLGRKIGFNKQMSLMMAGGCGVCGSSAIASIAPTINADDEEKGQVITLVNLLGTVMMLTLPFLAKLLFPDQIMAQSALLGGTLQSVGQVVAGASFLGESVIQMSMLFKIMRIIMLTVVVLVMGRLVKNENNVETQSINGNKKKLIPWYVLGFLLVCTLNSLLPLPEFLASSAKFISGWFETIALAAIGLRLDLQKFIKEGPKFLIYGLTSGAFQTVMSLILIYLLIK</sequence>
<evidence type="ECO:0000256" key="2">
    <source>
        <dbReference type="ARBA" id="ARBA00007977"/>
    </source>
</evidence>
<dbReference type="Proteomes" id="UP000178622">
    <property type="component" value="Unassembled WGS sequence"/>
</dbReference>
<evidence type="ECO:0000256" key="4">
    <source>
        <dbReference type="ARBA" id="ARBA00022692"/>
    </source>
</evidence>
<name>A0A1E8GMD8_9LACT</name>
<gene>
    <name evidence="8" type="ORF">BG261_01780</name>
</gene>
<keyword evidence="3" id="KW-1003">Cell membrane</keyword>
<feature type="transmembrane region" description="Helical" evidence="7">
    <location>
        <begin position="285"/>
        <end position="302"/>
    </location>
</feature>
<feature type="transmembrane region" description="Helical" evidence="7">
    <location>
        <begin position="95"/>
        <end position="113"/>
    </location>
</feature>
<dbReference type="EMBL" id="MKIR01000012">
    <property type="protein sequence ID" value="OFI49337.1"/>
    <property type="molecule type" value="Genomic_DNA"/>
</dbReference>
<dbReference type="GO" id="GO:0005886">
    <property type="term" value="C:plasma membrane"/>
    <property type="evidence" value="ECO:0007669"/>
    <property type="project" value="UniProtKB-SubCell"/>
</dbReference>
<feature type="transmembrane region" description="Helical" evidence="7">
    <location>
        <begin position="125"/>
        <end position="144"/>
    </location>
</feature>
<comment type="subcellular location">
    <subcellularLocation>
        <location evidence="1">Cell membrane</location>
        <topology evidence="1">Multi-pass membrane protein</topology>
    </subcellularLocation>
</comment>
<reference evidence="9" key="1">
    <citation type="submission" date="2016-09" db="EMBL/GenBank/DDBJ databases">
        <title>Draft genome sequence of a novel species of the family Streptococcaceae isolated from flowers.</title>
        <authorList>
            <person name="Chuah L.-O."/>
            <person name="Yap K.-P."/>
            <person name="Thong K.L."/>
            <person name="Liong M.T."/>
            <person name="Ahmad R."/>
            <person name="Rusul G."/>
        </authorList>
    </citation>
    <scope>NUCLEOTIDE SEQUENCE [LARGE SCALE GENOMIC DNA]</scope>
    <source>
        <strain evidence="9">DF1</strain>
    </source>
</reference>
<evidence type="ECO:0000256" key="6">
    <source>
        <dbReference type="ARBA" id="ARBA00023136"/>
    </source>
</evidence>
<feature type="transmembrane region" description="Helical" evidence="7">
    <location>
        <begin position="37"/>
        <end position="55"/>
    </location>
</feature>
<dbReference type="STRING" id="1859473.BG261_01780"/>
<protein>
    <recommendedName>
        <fullName evidence="10">Sulfate exporter family transporter</fullName>
    </recommendedName>
</protein>
<evidence type="ECO:0000313" key="8">
    <source>
        <dbReference type="EMBL" id="OFI49337.1"/>
    </source>
</evidence>
<evidence type="ECO:0000256" key="3">
    <source>
        <dbReference type="ARBA" id="ARBA00022475"/>
    </source>
</evidence>
<evidence type="ECO:0000256" key="5">
    <source>
        <dbReference type="ARBA" id="ARBA00022989"/>
    </source>
</evidence>
<feature type="transmembrane region" description="Helical" evidence="7">
    <location>
        <begin position="156"/>
        <end position="175"/>
    </location>
</feature>
<keyword evidence="6 7" id="KW-0472">Membrane</keyword>
<feature type="transmembrane region" description="Helical" evidence="7">
    <location>
        <begin position="214"/>
        <end position="234"/>
    </location>
</feature>
<dbReference type="PANTHER" id="PTHR30106:SF2">
    <property type="entry name" value="UPF0324 INNER MEMBRANE PROTEIN YEIH"/>
    <property type="match status" value="1"/>
</dbReference>
<feature type="transmembrane region" description="Helical" evidence="7">
    <location>
        <begin position="255"/>
        <end position="273"/>
    </location>
</feature>
<feature type="transmembrane region" description="Helical" evidence="7">
    <location>
        <begin position="314"/>
        <end position="337"/>
    </location>
</feature>
<keyword evidence="5 7" id="KW-1133">Transmembrane helix</keyword>
<evidence type="ECO:0000256" key="7">
    <source>
        <dbReference type="SAM" id="Phobius"/>
    </source>
</evidence>
<accession>A0A1E8GMD8</accession>
<comment type="similarity">
    <text evidence="2">Belongs to the UPF0324 family.</text>
</comment>
<evidence type="ECO:0000313" key="9">
    <source>
        <dbReference type="Proteomes" id="UP000178622"/>
    </source>
</evidence>
<comment type="caution">
    <text evidence="8">The sequence shown here is derived from an EMBL/GenBank/DDBJ whole genome shotgun (WGS) entry which is preliminary data.</text>
</comment>
<dbReference type="AlphaFoldDB" id="A0A1E8GMD8"/>
<organism evidence="8 9">
    <name type="scientific">Floricoccus tropicus</name>
    <dbReference type="NCBI Taxonomy" id="1859473"/>
    <lineage>
        <taxon>Bacteria</taxon>
        <taxon>Bacillati</taxon>
        <taxon>Bacillota</taxon>
        <taxon>Bacilli</taxon>
        <taxon>Lactobacillales</taxon>
        <taxon>Streptococcaceae</taxon>
        <taxon>Floricoccus</taxon>
    </lineage>
</organism>